<dbReference type="InterPro" id="IPR037171">
    <property type="entry name" value="NagB/RpiA_transferase-like"/>
</dbReference>
<reference evidence="3 4" key="2">
    <citation type="submission" date="2011-11" db="EMBL/GenBank/DDBJ databases">
        <authorList>
            <consortium name="US DOE Joint Genome Institute"/>
            <person name="Lucas S."/>
            <person name="Han J."/>
            <person name="Lapidus A."/>
            <person name="Cheng J.-F."/>
            <person name="Goodwin L."/>
            <person name="Pitluck S."/>
            <person name="Peters L."/>
            <person name="Ovchinnikova G."/>
            <person name="Zhang X."/>
            <person name="Detter J.C."/>
            <person name="Han C."/>
            <person name="Tapia R."/>
            <person name="Land M."/>
            <person name="Hauser L."/>
            <person name="Kyrpides N."/>
            <person name="Ivanova N."/>
            <person name="Pagani I."/>
            <person name="Vogl K."/>
            <person name="Liu Z."/>
            <person name="Overmann J."/>
            <person name="Frigaard N.-U."/>
            <person name="Bryant D."/>
            <person name="Woyke T."/>
        </authorList>
    </citation>
    <scope>NUCLEOTIDE SEQUENCE [LARGE SCALE GENOMIC DNA]</scope>
    <source>
        <strain evidence="3 4">970</strain>
    </source>
</reference>
<dbReference type="Proteomes" id="UP000002964">
    <property type="component" value="Unassembled WGS sequence"/>
</dbReference>
<dbReference type="HOGENOM" id="CLU_090664_1_2_6"/>
<dbReference type="RefSeq" id="WP_009148960.1">
    <property type="nucleotide sequence ID" value="NZ_CP121471.1"/>
</dbReference>
<proteinExistence type="predicted"/>
<gene>
    <name evidence="3" type="ORF">Thi970DRAFT_02531</name>
</gene>
<feature type="domain" description="LUD" evidence="2">
    <location>
        <begin position="51"/>
        <end position="236"/>
    </location>
</feature>
<evidence type="ECO:0000259" key="2">
    <source>
        <dbReference type="Pfam" id="PF02589"/>
    </source>
</evidence>
<sequence length="239" mass="25259">MTEAREQILGRLVAAPAGQKSKSTSSSDSKEISEESSALTPGKENTQNDLETFCRALTAVHGEVHRVGADWPAQIAATLASAGVEHLWYGADGPLGAELRSGWPARDTGNGPGGPIPKLRPFADPIESCRQALFAEHGAGFTSALGAIAETGTLILWPGPSEPRTLSLVPEVHCVLLERSCIAPTLEDWMTAFCQQPDHAPLPTNLLLVTGPSKSADIEQTLTLGVHGPKRLVVFVLDS</sequence>
<dbReference type="SUPFAM" id="SSF100950">
    <property type="entry name" value="NagB/RpiA/CoA transferase-like"/>
    <property type="match status" value="1"/>
</dbReference>
<dbReference type="InterPro" id="IPR003741">
    <property type="entry name" value="LUD_dom"/>
</dbReference>
<protein>
    <recommendedName>
        <fullName evidence="2">LUD domain-containing protein</fullName>
    </recommendedName>
</protein>
<dbReference type="OrthoDB" id="9794157at2"/>
<evidence type="ECO:0000256" key="1">
    <source>
        <dbReference type="SAM" id="MobiDB-lite"/>
    </source>
</evidence>
<organism evidence="3 4">
    <name type="scientific">Thiorhodovibrio frisius</name>
    <dbReference type="NCBI Taxonomy" id="631362"/>
    <lineage>
        <taxon>Bacteria</taxon>
        <taxon>Pseudomonadati</taxon>
        <taxon>Pseudomonadota</taxon>
        <taxon>Gammaproteobacteria</taxon>
        <taxon>Chromatiales</taxon>
        <taxon>Chromatiaceae</taxon>
        <taxon>Thiorhodovibrio</taxon>
    </lineage>
</organism>
<feature type="region of interest" description="Disordered" evidence="1">
    <location>
        <begin position="1"/>
        <end position="47"/>
    </location>
</feature>
<accession>H8Z070</accession>
<dbReference type="eggNOG" id="COG1556">
    <property type="taxonomic scope" value="Bacteria"/>
</dbReference>
<name>H8Z070_9GAMM</name>
<evidence type="ECO:0000313" key="3">
    <source>
        <dbReference type="EMBL" id="EIC22278.1"/>
    </source>
</evidence>
<dbReference type="InterPro" id="IPR024185">
    <property type="entry name" value="FTHF_cligase-like_sf"/>
</dbReference>
<dbReference type="STRING" id="631362.Thi970DRAFT_02531"/>
<dbReference type="Gene3D" id="3.40.50.10420">
    <property type="entry name" value="NagB/RpiA/CoA transferase-like"/>
    <property type="match status" value="1"/>
</dbReference>
<keyword evidence="4" id="KW-1185">Reference proteome</keyword>
<dbReference type="PANTHER" id="PTHR43682">
    <property type="entry name" value="LACTATE UTILIZATION PROTEIN C"/>
    <property type="match status" value="1"/>
</dbReference>
<dbReference type="Pfam" id="PF02589">
    <property type="entry name" value="LUD_dom"/>
    <property type="match status" value="1"/>
</dbReference>
<dbReference type="AlphaFoldDB" id="H8Z070"/>
<reference evidence="4" key="1">
    <citation type="submission" date="2011-06" db="EMBL/GenBank/DDBJ databases">
        <authorList>
            <consortium name="US DOE Joint Genome Institute (JGI-PGF)"/>
            <person name="Lucas S."/>
            <person name="Han J."/>
            <person name="Lapidus A."/>
            <person name="Cheng J.-F."/>
            <person name="Goodwin L."/>
            <person name="Pitluck S."/>
            <person name="Peters L."/>
            <person name="Land M.L."/>
            <person name="Hauser L."/>
            <person name="Vogl K."/>
            <person name="Liu Z."/>
            <person name="Overmann J."/>
            <person name="Frigaard N.-U."/>
            <person name="Bryant D.A."/>
            <person name="Woyke T.J."/>
        </authorList>
    </citation>
    <scope>NUCLEOTIDE SEQUENCE [LARGE SCALE GENOMIC DNA]</scope>
    <source>
        <strain evidence="4">970</strain>
    </source>
</reference>
<dbReference type="EMBL" id="JH603169">
    <property type="protein sequence ID" value="EIC22278.1"/>
    <property type="molecule type" value="Genomic_DNA"/>
</dbReference>
<evidence type="ECO:0000313" key="4">
    <source>
        <dbReference type="Proteomes" id="UP000002964"/>
    </source>
</evidence>
<dbReference type="PANTHER" id="PTHR43682:SF1">
    <property type="entry name" value="LACTATE UTILIZATION PROTEIN C"/>
    <property type="match status" value="1"/>
</dbReference>